<dbReference type="EMBL" id="FXTM01000014">
    <property type="protein sequence ID" value="SMO61974.1"/>
    <property type="molecule type" value="Genomic_DNA"/>
</dbReference>
<accession>A0A521CR89</accession>
<sequence length="99" mass="11075">MIPVSKVPELLDKLGMSEEDVKKMVADTRKTIEGVFSKEEGKEVENLILPEFPVSKAIEVLRTAGIDPDSFNSVFEVKAKALAVLYEIFFGRTSELEKQ</sequence>
<protein>
    <submittedName>
        <fullName evidence="1">Uncharacterized protein</fullName>
    </submittedName>
</protein>
<dbReference type="RefSeq" id="WP_142935695.1">
    <property type="nucleotide sequence ID" value="NZ_FXTM01000014.1"/>
</dbReference>
<proteinExistence type="predicted"/>
<evidence type="ECO:0000313" key="2">
    <source>
        <dbReference type="Proteomes" id="UP000317315"/>
    </source>
</evidence>
<dbReference type="Proteomes" id="UP000317315">
    <property type="component" value="Unassembled WGS sequence"/>
</dbReference>
<evidence type="ECO:0000313" key="1">
    <source>
        <dbReference type="EMBL" id="SMO61974.1"/>
    </source>
</evidence>
<dbReference type="AlphaFoldDB" id="A0A521CR89"/>
<name>A0A521CR89_9BACT</name>
<reference evidence="1 2" key="1">
    <citation type="submission" date="2017-05" db="EMBL/GenBank/DDBJ databases">
        <authorList>
            <person name="Varghese N."/>
            <person name="Submissions S."/>
        </authorList>
    </citation>
    <scope>NUCLEOTIDE SEQUENCE [LARGE SCALE GENOMIC DNA]</scope>
    <source>
        <strain evidence="1 2">DSM 16304</strain>
    </source>
</reference>
<keyword evidence="2" id="KW-1185">Reference proteome</keyword>
<organism evidence="1 2">
    <name type="scientific">Balnearium lithotrophicum</name>
    <dbReference type="NCBI Taxonomy" id="223788"/>
    <lineage>
        <taxon>Bacteria</taxon>
        <taxon>Pseudomonadati</taxon>
        <taxon>Aquificota</taxon>
        <taxon>Aquificia</taxon>
        <taxon>Desulfurobacteriales</taxon>
        <taxon>Desulfurobacteriaceae</taxon>
        <taxon>Balnearium</taxon>
    </lineage>
</organism>
<gene>
    <name evidence="1" type="ORF">SAMN06269117_11462</name>
</gene>